<dbReference type="GeneID" id="8619839"/>
<dbReference type="STRING" id="44689.Q86I26"/>
<dbReference type="FunCoup" id="Q86I26">
    <property type="interactions" value="10"/>
</dbReference>
<evidence type="ECO:0000313" key="2">
    <source>
        <dbReference type="Proteomes" id="UP000002195"/>
    </source>
</evidence>
<dbReference type="InterPro" id="IPR035959">
    <property type="entry name" value="RutC-like_sf"/>
</dbReference>
<dbReference type="VEuPathDB" id="AmoebaDB:DDB_G0275081"/>
<dbReference type="AlphaFoldDB" id="Q86I26"/>
<dbReference type="GO" id="GO:0005829">
    <property type="term" value="C:cytosol"/>
    <property type="evidence" value="ECO:0000318"/>
    <property type="project" value="GO_Central"/>
</dbReference>
<sequence length="141" mass="15801">MSKNGEAFILDDRARALANYPHMRKAGDFLFVSGISSRRPDNTYEGVHVDENGKVTLNIEQQTRAVIENIRTILKSAGADLENIIDLTVFLVDMKDYNGFNLAYNDYFKIETGPTRTTVAVHQLPNPNLLIEIKATALCNK</sequence>
<dbReference type="SMR" id="Q86I26"/>
<dbReference type="RefSeq" id="XP_643794.1">
    <property type="nucleotide sequence ID" value="XM_638702.1"/>
</dbReference>
<evidence type="ECO:0000313" key="1">
    <source>
        <dbReference type="EMBL" id="EAL69821.1"/>
    </source>
</evidence>
<proteinExistence type="predicted"/>
<dbReference type="KEGG" id="ddi:DDB_G0275081"/>
<dbReference type="PANTHER" id="PTHR11803">
    <property type="entry name" value="2-IMINOBUTANOATE/2-IMINOPROPANOATE DEAMINASE RIDA"/>
    <property type="match status" value="1"/>
</dbReference>
<accession>Q554B7</accession>
<keyword evidence="2" id="KW-1185">Reference proteome</keyword>
<dbReference type="OMA" id="GGYNEVW"/>
<comment type="caution">
    <text evidence="1">The sequence shown here is derived from an EMBL/GenBank/DDBJ whole genome shotgun (WGS) entry which is preliminary data.</text>
</comment>
<accession>Q86I26</accession>
<dbReference type="PaxDb" id="44689-DDB0167437"/>
<reference evidence="1 2" key="1">
    <citation type="journal article" date="2005" name="Nature">
        <title>The genome of the social amoeba Dictyostelium discoideum.</title>
        <authorList>
            <consortium name="The Dictyostelium discoideum Sequencing Consortium"/>
            <person name="Eichinger L."/>
            <person name="Pachebat J.A."/>
            <person name="Glockner G."/>
            <person name="Rajandream M.A."/>
            <person name="Sucgang R."/>
            <person name="Berriman M."/>
            <person name="Song J."/>
            <person name="Olsen R."/>
            <person name="Szafranski K."/>
            <person name="Xu Q."/>
            <person name="Tunggal B."/>
            <person name="Kummerfeld S."/>
            <person name="Madera M."/>
            <person name="Konfortov B.A."/>
            <person name="Rivero F."/>
            <person name="Bankier A.T."/>
            <person name="Lehmann R."/>
            <person name="Hamlin N."/>
            <person name="Davies R."/>
            <person name="Gaudet P."/>
            <person name="Fey P."/>
            <person name="Pilcher K."/>
            <person name="Chen G."/>
            <person name="Saunders D."/>
            <person name="Sodergren E."/>
            <person name="Davis P."/>
            <person name="Kerhornou A."/>
            <person name="Nie X."/>
            <person name="Hall N."/>
            <person name="Anjard C."/>
            <person name="Hemphill L."/>
            <person name="Bason N."/>
            <person name="Farbrother P."/>
            <person name="Desany B."/>
            <person name="Just E."/>
            <person name="Morio T."/>
            <person name="Rost R."/>
            <person name="Churcher C."/>
            <person name="Cooper J."/>
            <person name="Haydock S."/>
            <person name="van Driessche N."/>
            <person name="Cronin A."/>
            <person name="Goodhead I."/>
            <person name="Muzny D."/>
            <person name="Mourier T."/>
            <person name="Pain A."/>
            <person name="Lu M."/>
            <person name="Harper D."/>
            <person name="Lindsay R."/>
            <person name="Hauser H."/>
            <person name="James K."/>
            <person name="Quiles M."/>
            <person name="Madan Babu M."/>
            <person name="Saito T."/>
            <person name="Buchrieser C."/>
            <person name="Wardroper A."/>
            <person name="Felder M."/>
            <person name="Thangavelu M."/>
            <person name="Johnson D."/>
            <person name="Knights A."/>
            <person name="Loulseged H."/>
            <person name="Mungall K."/>
            <person name="Oliver K."/>
            <person name="Price C."/>
            <person name="Quail M.A."/>
            <person name="Urushihara H."/>
            <person name="Hernandez J."/>
            <person name="Rabbinowitsch E."/>
            <person name="Steffen D."/>
            <person name="Sanders M."/>
            <person name="Ma J."/>
            <person name="Kohara Y."/>
            <person name="Sharp S."/>
            <person name="Simmonds M."/>
            <person name="Spiegler S."/>
            <person name="Tivey A."/>
            <person name="Sugano S."/>
            <person name="White B."/>
            <person name="Walker D."/>
            <person name="Woodward J."/>
            <person name="Winckler T."/>
            <person name="Tanaka Y."/>
            <person name="Shaulsky G."/>
            <person name="Schleicher M."/>
            <person name="Weinstock G."/>
            <person name="Rosenthal A."/>
            <person name="Cox E.C."/>
            <person name="Chisholm R.L."/>
            <person name="Gibbs R."/>
            <person name="Loomis W.F."/>
            <person name="Platzer M."/>
            <person name="Kay R.R."/>
            <person name="Williams J."/>
            <person name="Dear P.H."/>
            <person name="Noegel A.A."/>
            <person name="Barrell B."/>
            <person name="Kuspa A."/>
        </authorList>
    </citation>
    <scope>NUCLEOTIDE SEQUENCE [LARGE SCALE GENOMIC DNA]</scope>
    <source>
        <strain evidence="1 2">AX4</strain>
    </source>
</reference>
<dbReference type="EMBL" id="AAFI02000013">
    <property type="protein sequence ID" value="EAL69821.1"/>
    <property type="molecule type" value="Genomic_DNA"/>
</dbReference>
<dbReference type="Gene3D" id="3.30.1330.40">
    <property type="entry name" value="RutC-like"/>
    <property type="match status" value="1"/>
</dbReference>
<dbReference type="GO" id="GO:0019239">
    <property type="term" value="F:deaminase activity"/>
    <property type="evidence" value="ECO:0000318"/>
    <property type="project" value="GO_Central"/>
</dbReference>
<dbReference type="SUPFAM" id="SSF55298">
    <property type="entry name" value="YjgF-like"/>
    <property type="match status" value="1"/>
</dbReference>
<dbReference type="FunFam" id="3.30.1330.40:FF:000024">
    <property type="entry name" value="Enamine deaminase RidA"/>
    <property type="match status" value="1"/>
</dbReference>
<dbReference type="Pfam" id="PF01042">
    <property type="entry name" value="Ribonuc_L-PSP"/>
    <property type="match status" value="1"/>
</dbReference>
<dbReference type="CDD" id="cd00448">
    <property type="entry name" value="YjgF_YER057c_UK114_family"/>
    <property type="match status" value="1"/>
</dbReference>
<protein>
    <recommendedName>
        <fullName evidence="3">2-aminomuconate deaminase</fullName>
    </recommendedName>
</protein>
<dbReference type="PhylomeDB" id="Q86I26"/>
<dbReference type="eggNOG" id="KOG2317">
    <property type="taxonomic scope" value="Eukaryota"/>
</dbReference>
<dbReference type="InParanoid" id="Q86I26"/>
<evidence type="ECO:0008006" key="3">
    <source>
        <dbReference type="Google" id="ProtNLM"/>
    </source>
</evidence>
<dbReference type="PANTHER" id="PTHR11803:SF48">
    <property type="entry name" value="2-AMINOMUCONATE DEAMINASE"/>
    <property type="match status" value="1"/>
</dbReference>
<name>Q86I26_DICDI</name>
<gene>
    <name evidence="1" type="ORF">DDB_G0275081</name>
</gene>
<dbReference type="Proteomes" id="UP000002195">
    <property type="component" value="Unassembled WGS sequence"/>
</dbReference>
<dbReference type="GO" id="GO:0005739">
    <property type="term" value="C:mitochondrion"/>
    <property type="evidence" value="ECO:0000318"/>
    <property type="project" value="GO_Central"/>
</dbReference>
<organism evidence="1 2">
    <name type="scientific">Dictyostelium discoideum</name>
    <name type="common">Social amoeba</name>
    <dbReference type="NCBI Taxonomy" id="44689"/>
    <lineage>
        <taxon>Eukaryota</taxon>
        <taxon>Amoebozoa</taxon>
        <taxon>Evosea</taxon>
        <taxon>Eumycetozoa</taxon>
        <taxon>Dictyostelia</taxon>
        <taxon>Dictyosteliales</taxon>
        <taxon>Dictyosteliaceae</taxon>
        <taxon>Dictyostelium</taxon>
    </lineage>
</organism>
<dbReference type="dictyBase" id="DDB_G0275081"/>
<dbReference type="InterPro" id="IPR006175">
    <property type="entry name" value="YjgF/YER057c/UK114"/>
</dbReference>
<dbReference type="HOGENOM" id="CLU_100715_7_3_1"/>